<dbReference type="EMBL" id="FWXZ01000002">
    <property type="protein sequence ID" value="SMC51944.1"/>
    <property type="molecule type" value="Genomic_DNA"/>
</dbReference>
<keyword evidence="2" id="KW-1185">Reference proteome</keyword>
<evidence type="ECO:0000313" key="1">
    <source>
        <dbReference type="EMBL" id="SMC51944.1"/>
    </source>
</evidence>
<sequence>MFNTIETAKRIKDARLAQNMTQMALADAMGVSFQAVSNWERGNSMPDIGKLSQLCEVLDISLSDLLGDDRQETKIIDKLISKEPVTISEIAQVAPLASPEAVEKAVQDAEKSDKPAAVCDIVCLAPFLDAECLGRLAEKAADVSPKDLVALAPFLNGSTLDALVDRHGELDESTILSLSPFLSKEKLDQLAENYEKHDPSRLPALAPFLSKDTLDGIVSRMLENGSLSMDSLVPLLPFLSKDKLRGLAEQWENSK</sequence>
<organism evidence="1 2">
    <name type="scientific">Aristaeella lactis</name>
    <dbReference type="NCBI Taxonomy" id="3046383"/>
    <lineage>
        <taxon>Bacteria</taxon>
        <taxon>Bacillati</taxon>
        <taxon>Bacillota</taxon>
        <taxon>Clostridia</taxon>
        <taxon>Eubacteriales</taxon>
        <taxon>Aristaeellaceae</taxon>
        <taxon>Aristaeella</taxon>
    </lineage>
</organism>
<evidence type="ECO:0000313" key="2">
    <source>
        <dbReference type="Proteomes" id="UP000192328"/>
    </source>
</evidence>
<proteinExistence type="predicted"/>
<comment type="caution">
    <text evidence="1">The sequence shown here is derived from an EMBL/GenBank/DDBJ whole genome shotgun (WGS) entry which is preliminary data.</text>
</comment>
<dbReference type="Proteomes" id="UP000192328">
    <property type="component" value="Unassembled WGS sequence"/>
</dbReference>
<gene>
    <name evidence="1" type="ORF">SAMN06297397_1194</name>
</gene>
<accession>A0AC61PK36</accession>
<protein>
    <submittedName>
        <fullName evidence="1">Transcriptional regulator, contains XRE-family HTH domain</fullName>
    </submittedName>
</protein>
<reference evidence="1" key="1">
    <citation type="submission" date="2017-04" db="EMBL/GenBank/DDBJ databases">
        <authorList>
            <person name="Varghese N."/>
            <person name="Submissions S."/>
        </authorList>
    </citation>
    <scope>NUCLEOTIDE SEQUENCE</scope>
    <source>
        <strain evidence="1">WTE2008</strain>
    </source>
</reference>
<name>A0AC61PK36_9FIRM</name>